<dbReference type="EMBL" id="JAKEKT020000019">
    <property type="protein sequence ID" value="KAL1645514.1"/>
    <property type="molecule type" value="Genomic_DNA"/>
</dbReference>
<reference evidence="1 2" key="1">
    <citation type="journal article" date="2023" name="Plant Dis.">
        <title>First Report of Diplodia intermedia Causing Canker and Dieback Diseases on Apple Trees in Canada.</title>
        <authorList>
            <person name="Ellouze W."/>
            <person name="Ilyukhin E."/>
            <person name="Sulman M."/>
            <person name="Ali S."/>
        </authorList>
    </citation>
    <scope>NUCLEOTIDE SEQUENCE [LARGE SCALE GENOMIC DNA]</scope>
    <source>
        <strain evidence="1 2">M45-28</strain>
    </source>
</reference>
<proteinExistence type="predicted"/>
<protein>
    <submittedName>
        <fullName evidence="1">Uncharacterized protein</fullName>
    </submittedName>
</protein>
<gene>
    <name evidence="1" type="ORF">SLS58_003823</name>
</gene>
<dbReference type="Proteomes" id="UP001521184">
    <property type="component" value="Unassembled WGS sequence"/>
</dbReference>
<accession>A0ABR3TW52</accession>
<comment type="caution">
    <text evidence="1">The sequence shown here is derived from an EMBL/GenBank/DDBJ whole genome shotgun (WGS) entry which is preliminary data.</text>
</comment>
<evidence type="ECO:0000313" key="2">
    <source>
        <dbReference type="Proteomes" id="UP001521184"/>
    </source>
</evidence>
<sequence>MDAQRKRYDLVYRRAGIILSVVRKLKESIDRHKECNDSNHKWAEDMVARHNRLLALYHEQIGIAQKNTDGLQRQLAVVRRNEMPDHEWSLTGDYSIEEKDVAPKTNTTVTQPVALNA</sequence>
<name>A0ABR3TW52_9PEZI</name>
<evidence type="ECO:0000313" key="1">
    <source>
        <dbReference type="EMBL" id="KAL1645514.1"/>
    </source>
</evidence>
<organism evidence="1 2">
    <name type="scientific">Diplodia intermedia</name>
    <dbReference type="NCBI Taxonomy" id="856260"/>
    <lineage>
        <taxon>Eukaryota</taxon>
        <taxon>Fungi</taxon>
        <taxon>Dikarya</taxon>
        <taxon>Ascomycota</taxon>
        <taxon>Pezizomycotina</taxon>
        <taxon>Dothideomycetes</taxon>
        <taxon>Dothideomycetes incertae sedis</taxon>
        <taxon>Botryosphaeriales</taxon>
        <taxon>Botryosphaeriaceae</taxon>
        <taxon>Diplodia</taxon>
    </lineage>
</organism>
<keyword evidence="2" id="KW-1185">Reference proteome</keyword>